<comment type="caution">
    <text evidence="1">The sequence shown here is derived from an EMBL/GenBank/DDBJ whole genome shotgun (WGS) entry which is preliminary data.</text>
</comment>
<dbReference type="AlphaFoldDB" id="A0A448XCN2"/>
<accession>A0A448XCN2</accession>
<name>A0A448XCN2_9PLAT</name>
<dbReference type="Proteomes" id="UP000784294">
    <property type="component" value="Unassembled WGS sequence"/>
</dbReference>
<organism evidence="1 2">
    <name type="scientific">Protopolystoma xenopodis</name>
    <dbReference type="NCBI Taxonomy" id="117903"/>
    <lineage>
        <taxon>Eukaryota</taxon>
        <taxon>Metazoa</taxon>
        <taxon>Spiralia</taxon>
        <taxon>Lophotrochozoa</taxon>
        <taxon>Platyhelminthes</taxon>
        <taxon>Monogenea</taxon>
        <taxon>Polyopisthocotylea</taxon>
        <taxon>Polystomatidea</taxon>
        <taxon>Polystomatidae</taxon>
        <taxon>Protopolystoma</taxon>
    </lineage>
</organism>
<gene>
    <name evidence="1" type="ORF">PXEA_LOCUS27146</name>
</gene>
<sequence length="190" mass="21114">MNVRRGKTAFHLLSSDNPNASWLAYHTALLFTLAAFSDYQGSTAAEFTCSHNLCRCNSPFLFMNDTFSQPPTNHINQSAALAALRSLHCLSTRIVGGDVAQFAKPSLNNLARLHALNDEQVRWVRDWHQRYLESATTVEITCKYVFLKLGLTTLHRSVASAQLAIVEWLVAVLPELLLVPDLALTGFVDV</sequence>
<evidence type="ECO:0000313" key="1">
    <source>
        <dbReference type="EMBL" id="VEL33706.1"/>
    </source>
</evidence>
<dbReference type="EMBL" id="CAAALY010246257">
    <property type="protein sequence ID" value="VEL33706.1"/>
    <property type="molecule type" value="Genomic_DNA"/>
</dbReference>
<reference evidence="1" key="1">
    <citation type="submission" date="2018-11" db="EMBL/GenBank/DDBJ databases">
        <authorList>
            <consortium name="Pathogen Informatics"/>
        </authorList>
    </citation>
    <scope>NUCLEOTIDE SEQUENCE</scope>
</reference>
<evidence type="ECO:0000313" key="2">
    <source>
        <dbReference type="Proteomes" id="UP000784294"/>
    </source>
</evidence>
<keyword evidence="2" id="KW-1185">Reference proteome</keyword>
<protein>
    <submittedName>
        <fullName evidence="1">Uncharacterized protein</fullName>
    </submittedName>
</protein>
<proteinExistence type="predicted"/>